<keyword evidence="5 7" id="KW-1133">Transmembrane helix</keyword>
<evidence type="ECO:0000313" key="10">
    <source>
        <dbReference type="Proteomes" id="UP001238450"/>
    </source>
</evidence>
<name>A0AAJ1WTK9_9BACL</name>
<dbReference type="InterPro" id="IPR011701">
    <property type="entry name" value="MFS"/>
</dbReference>
<evidence type="ECO:0000256" key="3">
    <source>
        <dbReference type="ARBA" id="ARBA00022475"/>
    </source>
</evidence>
<evidence type="ECO:0000259" key="8">
    <source>
        <dbReference type="PROSITE" id="PS50850"/>
    </source>
</evidence>
<dbReference type="PANTHER" id="PTHR43266">
    <property type="entry name" value="MACROLIDE-EFFLUX PROTEIN"/>
    <property type="match status" value="1"/>
</dbReference>
<dbReference type="RefSeq" id="WP_307251869.1">
    <property type="nucleotide sequence ID" value="NZ_JAUSUV010000005.1"/>
</dbReference>
<dbReference type="EMBL" id="JAUSUV010000005">
    <property type="protein sequence ID" value="MDQ0417101.1"/>
    <property type="molecule type" value="Genomic_DNA"/>
</dbReference>
<dbReference type="Proteomes" id="UP001238450">
    <property type="component" value="Unassembled WGS sequence"/>
</dbReference>
<dbReference type="GO" id="GO:0005886">
    <property type="term" value="C:plasma membrane"/>
    <property type="evidence" value="ECO:0007669"/>
    <property type="project" value="UniProtKB-SubCell"/>
</dbReference>
<dbReference type="InterPro" id="IPR020846">
    <property type="entry name" value="MFS_dom"/>
</dbReference>
<evidence type="ECO:0000256" key="4">
    <source>
        <dbReference type="ARBA" id="ARBA00022692"/>
    </source>
</evidence>
<keyword evidence="2" id="KW-0813">Transport</keyword>
<evidence type="ECO:0000313" key="9">
    <source>
        <dbReference type="EMBL" id="MDQ0417101.1"/>
    </source>
</evidence>
<feature type="transmembrane region" description="Helical" evidence="7">
    <location>
        <begin position="351"/>
        <end position="373"/>
    </location>
</feature>
<dbReference type="PANTHER" id="PTHR43266:SF8">
    <property type="entry name" value="MACROLIDE-EFFLUX PROTEIN"/>
    <property type="match status" value="1"/>
</dbReference>
<feature type="transmembrane region" description="Helical" evidence="7">
    <location>
        <begin position="385"/>
        <end position="405"/>
    </location>
</feature>
<evidence type="ECO:0000256" key="5">
    <source>
        <dbReference type="ARBA" id="ARBA00022989"/>
    </source>
</evidence>
<reference evidence="9 10" key="1">
    <citation type="submission" date="2023-07" db="EMBL/GenBank/DDBJ databases">
        <title>Genomic Encyclopedia of Type Strains, Phase IV (KMG-IV): sequencing the most valuable type-strain genomes for metagenomic binning, comparative biology and taxonomic classification.</title>
        <authorList>
            <person name="Goeker M."/>
        </authorList>
    </citation>
    <scope>NUCLEOTIDE SEQUENCE [LARGE SCALE GENOMIC DNA]</scope>
    <source>
        <strain evidence="9 10">DSM 46876</strain>
    </source>
</reference>
<feature type="transmembrane region" description="Helical" evidence="7">
    <location>
        <begin position="58"/>
        <end position="77"/>
    </location>
</feature>
<dbReference type="PROSITE" id="PS50850">
    <property type="entry name" value="MFS"/>
    <property type="match status" value="1"/>
</dbReference>
<dbReference type="CDD" id="cd06173">
    <property type="entry name" value="MFS_MefA_like"/>
    <property type="match status" value="1"/>
</dbReference>
<dbReference type="Gene3D" id="1.20.1250.20">
    <property type="entry name" value="MFS general substrate transporter like domains"/>
    <property type="match status" value="1"/>
</dbReference>
<evidence type="ECO:0000256" key="7">
    <source>
        <dbReference type="SAM" id="Phobius"/>
    </source>
</evidence>
<organism evidence="9 10">
    <name type="scientific">Croceifilum oryzae</name>
    <dbReference type="NCBI Taxonomy" id="1553429"/>
    <lineage>
        <taxon>Bacteria</taxon>
        <taxon>Bacillati</taxon>
        <taxon>Bacillota</taxon>
        <taxon>Bacilli</taxon>
        <taxon>Bacillales</taxon>
        <taxon>Thermoactinomycetaceae</taxon>
        <taxon>Croceifilum</taxon>
    </lineage>
</organism>
<feature type="transmembrane region" description="Helical" evidence="7">
    <location>
        <begin position="230"/>
        <end position="255"/>
    </location>
</feature>
<feature type="domain" description="Major facilitator superfamily (MFS) profile" evidence="8">
    <location>
        <begin position="230"/>
        <end position="427"/>
    </location>
</feature>
<comment type="caution">
    <text evidence="9">The sequence shown here is derived from an EMBL/GenBank/DDBJ whole genome shotgun (WGS) entry which is preliminary data.</text>
</comment>
<gene>
    <name evidence="9" type="ORF">J2Z48_001273</name>
</gene>
<proteinExistence type="predicted"/>
<keyword evidence="4 7" id="KW-0812">Transmembrane</keyword>
<feature type="transmembrane region" description="Helical" evidence="7">
    <location>
        <begin position="296"/>
        <end position="313"/>
    </location>
</feature>
<feature type="transmembrane region" description="Helical" evidence="7">
    <location>
        <begin position="152"/>
        <end position="173"/>
    </location>
</feature>
<dbReference type="GO" id="GO:0022857">
    <property type="term" value="F:transmembrane transporter activity"/>
    <property type="evidence" value="ECO:0007669"/>
    <property type="project" value="InterPro"/>
</dbReference>
<keyword evidence="6 7" id="KW-0472">Membrane</keyword>
<feature type="transmembrane region" description="Helical" evidence="7">
    <location>
        <begin position="179"/>
        <end position="198"/>
    </location>
</feature>
<keyword evidence="10" id="KW-1185">Reference proteome</keyword>
<feature type="transmembrane region" description="Helical" evidence="7">
    <location>
        <begin position="21"/>
        <end position="38"/>
    </location>
</feature>
<dbReference type="InterPro" id="IPR036259">
    <property type="entry name" value="MFS_trans_sf"/>
</dbReference>
<evidence type="ECO:0000256" key="2">
    <source>
        <dbReference type="ARBA" id="ARBA00022448"/>
    </source>
</evidence>
<dbReference type="SUPFAM" id="SSF103473">
    <property type="entry name" value="MFS general substrate transporter"/>
    <property type="match status" value="1"/>
</dbReference>
<feature type="transmembrane region" description="Helical" evidence="7">
    <location>
        <begin position="267"/>
        <end position="289"/>
    </location>
</feature>
<evidence type="ECO:0000256" key="6">
    <source>
        <dbReference type="ARBA" id="ARBA00023136"/>
    </source>
</evidence>
<accession>A0AAJ1WTK9</accession>
<comment type="subcellular location">
    <subcellularLocation>
        <location evidence="1">Cell membrane</location>
        <topology evidence="1">Multi-pass membrane protein</topology>
    </subcellularLocation>
</comment>
<dbReference type="AlphaFoldDB" id="A0AAJ1WTK9"/>
<protein>
    <submittedName>
        <fullName evidence="9">MFS family permease</fullName>
    </submittedName>
</protein>
<dbReference type="Pfam" id="PF07690">
    <property type="entry name" value="MFS_1"/>
    <property type="match status" value="1"/>
</dbReference>
<sequence>MDTYQENVSSPKMSSLFRNRFIQAILVSGLFLQIGIWIRNYSILLYVVDQTNGDPLAVSMISVAEFAPIFLFSFVGGTFADRWRPKKTMIWCDILSAISIFFVLIALLFFTWKVLFFAMLFSAILSQFSQPSGMKLFKIHVPAEHMQSGMSLYQSLFSIFMIFGPVLGTLVFQHFGINVAISITVIAFLLSAMALVFLPADPEVKEELENQSSLLQEMKEGIKYVLSSKVLSSLGGTFFMAGTSIGLIQPLAIFLVTEQLHLPKENLQWLIMVNGIGMLVGGAVAIFAAKKISPQRLLVMGLVLNAVVISLSGLSEVLWLTLIAQFFAGMGMPVIQIGINTMIMQHTKSDFIGRVNGILTPLFIGATVVMMGITGFLKDSMSLVWIYQISGILMLLGVLFLLPLLRLAAPKPDFVQVAQVETEAEKE</sequence>
<keyword evidence="3" id="KW-1003">Cell membrane</keyword>
<evidence type="ECO:0000256" key="1">
    <source>
        <dbReference type="ARBA" id="ARBA00004651"/>
    </source>
</evidence>